<dbReference type="AlphaFoldDB" id="A0A0L0QTC3"/>
<name>A0A0L0QTC3_VIRPA</name>
<evidence type="ECO:0000313" key="2">
    <source>
        <dbReference type="Proteomes" id="UP000036780"/>
    </source>
</evidence>
<evidence type="ECO:0000313" key="1">
    <source>
        <dbReference type="EMBL" id="KNE21831.1"/>
    </source>
</evidence>
<keyword evidence="2" id="KW-1185">Reference proteome</keyword>
<dbReference type="PATRIC" id="fig|1473.5.peg.3569"/>
<reference evidence="2" key="1">
    <citation type="submission" date="2015-07" db="EMBL/GenBank/DDBJ databases">
        <title>Fjat-10053 dsm26.</title>
        <authorList>
            <person name="Liu B."/>
            <person name="Wang J."/>
            <person name="Zhu Y."/>
            <person name="Liu G."/>
            <person name="Chen Q."/>
            <person name="Chen Z."/>
            <person name="Lan J."/>
            <person name="Che J."/>
            <person name="Ge C."/>
            <person name="Shi H."/>
            <person name="Pan Z."/>
            <person name="Liu X."/>
        </authorList>
    </citation>
    <scope>NUCLEOTIDE SEQUENCE [LARGE SCALE GENOMIC DNA]</scope>
    <source>
        <strain evidence="2">DSM 26</strain>
    </source>
</reference>
<protein>
    <submittedName>
        <fullName evidence="1">Uncharacterized protein</fullName>
    </submittedName>
</protein>
<dbReference type="Proteomes" id="UP000036780">
    <property type="component" value="Unassembled WGS sequence"/>
</dbReference>
<gene>
    <name evidence="1" type="ORF">AFK71_03200</name>
</gene>
<comment type="caution">
    <text evidence="1">The sequence shown here is derived from an EMBL/GenBank/DDBJ whole genome shotgun (WGS) entry which is preliminary data.</text>
</comment>
<proteinExistence type="predicted"/>
<dbReference type="EMBL" id="LGTO01000004">
    <property type="protein sequence ID" value="KNE21831.1"/>
    <property type="molecule type" value="Genomic_DNA"/>
</dbReference>
<dbReference type="RefSeq" id="WP_050350109.1">
    <property type="nucleotide sequence ID" value="NZ_FTOS01000006.1"/>
</dbReference>
<organism evidence="1 2">
    <name type="scientific">Virgibacillus pantothenticus</name>
    <dbReference type="NCBI Taxonomy" id="1473"/>
    <lineage>
        <taxon>Bacteria</taxon>
        <taxon>Bacillati</taxon>
        <taxon>Bacillota</taxon>
        <taxon>Bacilli</taxon>
        <taxon>Bacillales</taxon>
        <taxon>Bacillaceae</taxon>
        <taxon>Virgibacillus</taxon>
    </lineage>
</organism>
<accession>A0A0L0QTC3</accession>
<sequence length="77" mass="8576">MHIKGYAVDSKKKLTPANKVNLQSVKVFIHPPLIVRTQGYDLKASEQIGYVGAVIFKLRLGCNTDYPLLEVGVLQHL</sequence>